<reference evidence="6" key="1">
    <citation type="journal article" name="BMC Genomics">
        <title>Long-read sequencing and de novo genome assembly of marine medaka (Oryzias melastigma).</title>
        <authorList>
            <person name="Liang P."/>
            <person name="Saqib H.S.A."/>
            <person name="Ni X."/>
            <person name="Shen Y."/>
        </authorList>
    </citation>
    <scope>NUCLEOTIDE SEQUENCE</scope>
    <source>
        <strain evidence="6">Bigg-433</strain>
    </source>
</reference>
<feature type="compositionally biased region" description="Basic and acidic residues" evidence="4">
    <location>
        <begin position="394"/>
        <end position="404"/>
    </location>
</feature>
<sequence>MRQCSGAAVMKAEECRESVRVVKASLVHLQGPAGTPSSTLRCWTCRQRWFAKYLTCMSKHTSFLAASLESCNFASCISGGGACSSEHWIRRVFFWAGLASAPTGGEVLQKGSRLFLLLSGASTPPQRGRLLAPPSGLGRSRPYQGVRVRDPVKELLRRKRSLEPRGAKTAVSTSDAAAHGSQPTFTAAMFGSDVAAAPTEPVSDGGLQCSSWKTSAGGAAPQAAAPLWSSSDYNQQDSTAQTLGYQAAPALTADVYMQTLCPSYTMLTYTHTPLLTNFGTIPVAPAQPSVPQMELSDSGLTYLPWAQPLTTISSMPNQFASSSAALSGSPLVPVPLSMSLATMIPQLGAQGGEPQSQILELPLNSDHQLDPEQQGQALTESPEDAPESPNLLDKLLEDHKKQEEEDKDSYSSSLFITDV</sequence>
<accession>A0A834CD82</accession>
<organism evidence="6 7">
    <name type="scientific">Oryzias melastigma</name>
    <name type="common">Marine medaka</name>
    <dbReference type="NCBI Taxonomy" id="30732"/>
    <lineage>
        <taxon>Eukaryota</taxon>
        <taxon>Metazoa</taxon>
        <taxon>Chordata</taxon>
        <taxon>Craniata</taxon>
        <taxon>Vertebrata</taxon>
        <taxon>Euteleostomi</taxon>
        <taxon>Actinopterygii</taxon>
        <taxon>Neopterygii</taxon>
        <taxon>Teleostei</taxon>
        <taxon>Neoteleostei</taxon>
        <taxon>Acanthomorphata</taxon>
        <taxon>Ovalentaria</taxon>
        <taxon>Atherinomorphae</taxon>
        <taxon>Beloniformes</taxon>
        <taxon>Adrianichthyidae</taxon>
        <taxon>Oryziinae</taxon>
        <taxon>Oryzias</taxon>
    </lineage>
</organism>
<dbReference type="GO" id="GO:0003713">
    <property type="term" value="F:transcription coactivator activity"/>
    <property type="evidence" value="ECO:0007669"/>
    <property type="project" value="TreeGrafter"/>
</dbReference>
<name>A0A834CD82_ORYME</name>
<dbReference type="PROSITE" id="PS52003">
    <property type="entry name" value="OCA"/>
    <property type="match status" value="1"/>
</dbReference>
<keyword evidence="2" id="KW-0010">Activator</keyword>
<dbReference type="GO" id="GO:0090575">
    <property type="term" value="C:RNA polymerase II transcription regulator complex"/>
    <property type="evidence" value="ECO:0007669"/>
    <property type="project" value="TreeGrafter"/>
</dbReference>
<dbReference type="GO" id="GO:0070974">
    <property type="term" value="F:POU domain binding"/>
    <property type="evidence" value="ECO:0007669"/>
    <property type="project" value="InterPro"/>
</dbReference>
<evidence type="ECO:0000256" key="2">
    <source>
        <dbReference type="ARBA" id="ARBA00023159"/>
    </source>
</evidence>
<keyword evidence="1" id="KW-0805">Transcription regulation</keyword>
<dbReference type="GO" id="GO:0045944">
    <property type="term" value="P:positive regulation of transcription by RNA polymerase II"/>
    <property type="evidence" value="ECO:0007669"/>
    <property type="project" value="TreeGrafter"/>
</dbReference>
<dbReference type="GO" id="GO:0003677">
    <property type="term" value="F:DNA binding"/>
    <property type="evidence" value="ECO:0007669"/>
    <property type="project" value="InterPro"/>
</dbReference>
<feature type="region of interest" description="Disordered" evidence="4">
    <location>
        <begin position="367"/>
        <end position="419"/>
    </location>
</feature>
<dbReference type="EMBL" id="WKFB01000332">
    <property type="protein sequence ID" value="KAF6726453.1"/>
    <property type="molecule type" value="Genomic_DNA"/>
</dbReference>
<feature type="compositionally biased region" description="Polar residues" evidence="4">
    <location>
        <begin position="410"/>
        <end position="419"/>
    </location>
</feature>
<keyword evidence="3" id="KW-0804">Transcription</keyword>
<evidence type="ECO:0000313" key="7">
    <source>
        <dbReference type="Proteomes" id="UP000646548"/>
    </source>
</evidence>
<protein>
    <submittedName>
        <fullName evidence="6">POU domain class 2-associating factor 1</fullName>
    </submittedName>
</protein>
<dbReference type="InterPro" id="IPR015389">
    <property type="entry name" value="PD-C2-AF1"/>
</dbReference>
<dbReference type="Pfam" id="PF09310">
    <property type="entry name" value="PD-C2-AF1"/>
    <property type="match status" value="1"/>
</dbReference>
<evidence type="ECO:0000313" key="6">
    <source>
        <dbReference type="EMBL" id="KAF6726453.1"/>
    </source>
</evidence>
<dbReference type="PANTHER" id="PTHR15363:SF3">
    <property type="entry name" value="POU DOMAIN CLASS 2-ASSOCIATING FACTOR 1"/>
    <property type="match status" value="1"/>
</dbReference>
<comment type="caution">
    <text evidence="6">The sequence shown here is derived from an EMBL/GenBank/DDBJ whole genome shotgun (WGS) entry which is preliminary data.</text>
</comment>
<proteinExistence type="predicted"/>
<dbReference type="InterPro" id="IPR047571">
    <property type="entry name" value="OCA"/>
</dbReference>
<feature type="domain" description="OCA" evidence="5">
    <location>
        <begin position="140"/>
        <end position="162"/>
    </location>
</feature>
<gene>
    <name evidence="6" type="ORF">FQA47_020295</name>
</gene>
<feature type="compositionally biased region" description="Basic and acidic residues" evidence="4">
    <location>
        <begin position="157"/>
        <end position="166"/>
    </location>
</feature>
<feature type="compositionally biased region" description="Polar residues" evidence="4">
    <location>
        <begin position="170"/>
        <end position="179"/>
    </location>
</feature>
<dbReference type="Proteomes" id="UP000646548">
    <property type="component" value="Unassembled WGS sequence"/>
</dbReference>
<feature type="region of interest" description="Disordered" evidence="4">
    <location>
        <begin position="157"/>
        <end position="179"/>
    </location>
</feature>
<evidence type="ECO:0000256" key="3">
    <source>
        <dbReference type="ARBA" id="ARBA00023163"/>
    </source>
</evidence>
<evidence type="ECO:0000256" key="1">
    <source>
        <dbReference type="ARBA" id="ARBA00023015"/>
    </source>
</evidence>
<evidence type="ECO:0000256" key="4">
    <source>
        <dbReference type="SAM" id="MobiDB-lite"/>
    </source>
</evidence>
<evidence type="ECO:0000259" key="5">
    <source>
        <dbReference type="PROSITE" id="PS52003"/>
    </source>
</evidence>
<dbReference type="AlphaFoldDB" id="A0A834CD82"/>
<dbReference type="PANTHER" id="PTHR15363">
    <property type="entry name" value="POU DOMAIN CLASS 2-ASSOCIATING FACTOR 1"/>
    <property type="match status" value="1"/>
</dbReference>